<name>A0A3P5X4W9_9RHOB</name>
<feature type="compositionally biased region" description="Basic and acidic residues" evidence="1">
    <location>
        <begin position="66"/>
        <end position="83"/>
    </location>
</feature>
<feature type="compositionally biased region" description="Basic residues" evidence="1">
    <location>
        <begin position="39"/>
        <end position="49"/>
    </location>
</feature>
<dbReference type="Proteomes" id="UP000277498">
    <property type="component" value="Unassembled WGS sequence"/>
</dbReference>
<reference evidence="2 3" key="1">
    <citation type="submission" date="2018-11" db="EMBL/GenBank/DDBJ databases">
        <authorList>
            <person name="Criscuolo A."/>
        </authorList>
    </citation>
    <scope>NUCLEOTIDE SEQUENCE [LARGE SCALE GENOMIC DNA]</scope>
    <source>
        <strain evidence="2">ACIP111625</strain>
    </source>
</reference>
<proteinExistence type="predicted"/>
<organism evidence="2 3">
    <name type="scientific">Pseudogemmobacter humi</name>
    <dbReference type="NCBI Taxonomy" id="2483812"/>
    <lineage>
        <taxon>Bacteria</taxon>
        <taxon>Pseudomonadati</taxon>
        <taxon>Pseudomonadota</taxon>
        <taxon>Alphaproteobacteria</taxon>
        <taxon>Rhodobacterales</taxon>
        <taxon>Paracoccaceae</taxon>
        <taxon>Pseudogemmobacter</taxon>
    </lineage>
</organism>
<dbReference type="AlphaFoldDB" id="A0A3P5X4W9"/>
<evidence type="ECO:0000313" key="3">
    <source>
        <dbReference type="Proteomes" id="UP000277498"/>
    </source>
</evidence>
<feature type="region of interest" description="Disordered" evidence="1">
    <location>
        <begin position="159"/>
        <end position="200"/>
    </location>
</feature>
<evidence type="ECO:0000313" key="2">
    <source>
        <dbReference type="EMBL" id="VDC22314.1"/>
    </source>
</evidence>
<protein>
    <submittedName>
        <fullName evidence="2">Uncharacterized protein</fullName>
    </submittedName>
</protein>
<accession>A0A3P5X4W9</accession>
<gene>
    <name evidence="2" type="ORF">XINFAN_00715</name>
</gene>
<feature type="compositionally biased region" description="Basic residues" evidence="1">
    <location>
        <begin position="160"/>
        <end position="173"/>
    </location>
</feature>
<keyword evidence="3" id="KW-1185">Reference proteome</keyword>
<sequence length="200" mass="21840">MRTGPGPDRAPGPKERNATSLPVRRTSGRPRPWRGPGSRARRDRRRRPPACRPPRLAPARSGPQRARREQDIGGDTPDHADIADLRRSHGPVFCSDRARTAPGTSCASSQSGIGLAPAMIRSAVPGPAARARRSSRIHLLPASDPAPLRLGQEHFGHAAGCKRWRSRAPRRMPGHTPRPDAVRHGPGQRRRLHPSWRGPG</sequence>
<evidence type="ECO:0000256" key="1">
    <source>
        <dbReference type="SAM" id="MobiDB-lite"/>
    </source>
</evidence>
<dbReference type="EMBL" id="UXAW01000039">
    <property type="protein sequence ID" value="VDC22314.1"/>
    <property type="molecule type" value="Genomic_DNA"/>
</dbReference>
<feature type="region of interest" description="Disordered" evidence="1">
    <location>
        <begin position="1"/>
        <end position="83"/>
    </location>
</feature>